<keyword evidence="1" id="KW-0547">Nucleotide-binding</keyword>
<dbReference type="EMBL" id="LGKN01000003">
    <property type="protein sequence ID" value="KPL89514.1"/>
    <property type="molecule type" value="Genomic_DNA"/>
</dbReference>
<reference evidence="4 6" key="1">
    <citation type="journal article" date="2015" name="Genome Announc.">
        <title>Draft Genome Sequence of a Heterotrophic Facultative Anaerobic Thermophilic Bacterium, Ardenticatena maritima Strain 110ST.</title>
        <authorList>
            <person name="Kawaichi S."/>
            <person name="Yoshida T."/>
            <person name="Sako Y."/>
            <person name="Nakamura R."/>
        </authorList>
    </citation>
    <scope>NUCLEOTIDE SEQUENCE [LARGE SCALE GENOMIC DNA]</scope>
    <source>
        <strain evidence="4 6">110S</strain>
    </source>
</reference>
<feature type="binding site" evidence="1">
    <location>
        <position position="53"/>
    </location>
    <ligand>
        <name>Mg(2+)</name>
        <dbReference type="ChEBI" id="CHEBI:18420"/>
        <label>2</label>
    </ligand>
</feature>
<comment type="pathway">
    <text evidence="1">Cofactor biosynthesis; thiamine diphosphate biosynthesis; thiamine diphosphate from thiamine phosphate: step 1/1.</text>
</comment>
<feature type="binding site" evidence="1">
    <location>
        <position position="112"/>
    </location>
    <ligand>
        <name>ATP</name>
        <dbReference type="ChEBI" id="CHEBI:30616"/>
    </ligand>
</feature>
<evidence type="ECO:0000259" key="2">
    <source>
        <dbReference type="Pfam" id="PF00586"/>
    </source>
</evidence>
<dbReference type="PATRIC" id="fig|872965.6.peg.670"/>
<feature type="binding site" evidence="1">
    <location>
        <position position="226"/>
    </location>
    <ligand>
        <name>Mg(2+)</name>
        <dbReference type="ChEBI" id="CHEBI:18420"/>
        <label>5</label>
    </ligand>
</feature>
<keyword evidence="1" id="KW-0067">ATP-binding</keyword>
<comment type="catalytic activity">
    <reaction evidence="1">
        <text>thiamine phosphate + ATP = thiamine diphosphate + ADP</text>
        <dbReference type="Rhea" id="RHEA:15913"/>
        <dbReference type="ChEBI" id="CHEBI:30616"/>
        <dbReference type="ChEBI" id="CHEBI:37575"/>
        <dbReference type="ChEBI" id="CHEBI:58937"/>
        <dbReference type="ChEBI" id="CHEBI:456216"/>
        <dbReference type="EC" id="2.7.4.16"/>
    </reaction>
</comment>
<evidence type="ECO:0000256" key="1">
    <source>
        <dbReference type="HAMAP-Rule" id="MF_02128"/>
    </source>
</evidence>
<feature type="binding site" evidence="1">
    <location>
        <position position="130"/>
    </location>
    <ligand>
        <name>Mg(2+)</name>
        <dbReference type="ChEBI" id="CHEBI:18420"/>
        <label>1</label>
    </ligand>
</feature>
<reference evidence="5 7" key="2">
    <citation type="submission" date="2015-07" db="EMBL/GenBank/DDBJ databases">
        <title>Whole genome sequence of Ardenticatena maritima DSM 23922.</title>
        <authorList>
            <person name="Hemp J."/>
            <person name="Ward L.M."/>
            <person name="Pace L.A."/>
            <person name="Fischer W.W."/>
        </authorList>
    </citation>
    <scope>NUCLEOTIDE SEQUENCE [LARGE SCALE GENOMIC DNA]</scope>
    <source>
        <strain evidence="5 7">110S</strain>
    </source>
</reference>
<feature type="binding site" evidence="1">
    <location>
        <position position="334"/>
    </location>
    <ligand>
        <name>substrate</name>
    </ligand>
</feature>
<dbReference type="SUPFAM" id="SSF55326">
    <property type="entry name" value="PurM N-terminal domain-like"/>
    <property type="match status" value="1"/>
</dbReference>
<dbReference type="RefSeq" id="WP_054493133.1">
    <property type="nucleotide sequence ID" value="NZ_BBZA01000132.1"/>
</dbReference>
<dbReference type="InterPro" id="IPR016188">
    <property type="entry name" value="PurM-like_N"/>
</dbReference>
<dbReference type="OrthoDB" id="9802811at2"/>
<accession>A0A0M8K7D3</accession>
<keyword evidence="1 4" id="KW-0808">Transferase</keyword>
<evidence type="ECO:0000313" key="6">
    <source>
        <dbReference type="Proteomes" id="UP000037784"/>
    </source>
</evidence>
<dbReference type="GO" id="GO:0009229">
    <property type="term" value="P:thiamine diphosphate biosynthetic process"/>
    <property type="evidence" value="ECO:0007669"/>
    <property type="project" value="UniProtKB-UniRule"/>
</dbReference>
<feature type="binding site" evidence="1">
    <location>
        <position position="36"/>
    </location>
    <ligand>
        <name>Mg(2+)</name>
        <dbReference type="ChEBI" id="CHEBI:18420"/>
        <label>3</label>
    </ligand>
</feature>
<feature type="domain" description="PurM-like C-terminal" evidence="3">
    <location>
        <begin position="159"/>
        <end position="313"/>
    </location>
</feature>
<dbReference type="GO" id="GO:0009030">
    <property type="term" value="F:thiamine-phosphate kinase activity"/>
    <property type="evidence" value="ECO:0007669"/>
    <property type="project" value="UniProtKB-UniRule"/>
</dbReference>
<feature type="binding site" evidence="1">
    <location>
        <position position="53"/>
    </location>
    <ligand>
        <name>Mg(2+)</name>
        <dbReference type="ChEBI" id="CHEBI:18420"/>
        <label>1</label>
    </ligand>
</feature>
<feature type="binding site" evidence="1">
    <location>
        <position position="82"/>
    </location>
    <ligand>
        <name>Mg(2+)</name>
        <dbReference type="ChEBI" id="CHEBI:18420"/>
        <label>4</label>
    </ligand>
</feature>
<gene>
    <name evidence="1 4" type="primary">thiL</name>
    <name evidence="4" type="ORF">ARMA_1698</name>
    <name evidence="5" type="ORF">SE16_03545</name>
</gene>
<dbReference type="GO" id="GO:0000287">
    <property type="term" value="F:magnesium ion binding"/>
    <property type="evidence" value="ECO:0007669"/>
    <property type="project" value="UniProtKB-UniRule"/>
</dbReference>
<dbReference type="SUPFAM" id="SSF56042">
    <property type="entry name" value="PurM C-terminal domain-like"/>
    <property type="match status" value="1"/>
</dbReference>
<dbReference type="FunCoup" id="A0A0M8K7D3">
    <property type="interactions" value="436"/>
</dbReference>
<dbReference type="CDD" id="cd02194">
    <property type="entry name" value="ThiL"/>
    <property type="match status" value="1"/>
</dbReference>
<evidence type="ECO:0000313" key="5">
    <source>
        <dbReference type="EMBL" id="KPL89514.1"/>
    </source>
</evidence>
<sequence length="337" mass="35944">MNHRISDIGEFNLIEHIARIVGVPTADDIIVGIGDDTAVLRWDAETCLLATIDAQVEAIHFQRDFLTPEALGHRALAVNLSDIAAMGGTPWLALVSLVAPPETPVAFIEALYTGMQRLAASAGVAIVGGNMSKGAHLVIDIAVLGRVARRHLLLRRGARPGDLLCVTGTLGDAAGGLQLLLNPTLPLDEESRRPLLNRFRTPTPRLAESRLIAASGHATAMLDISDGLSSDIMHLCRASGVGVRIDAARLPISPALRPLAAHIDTPAWHLALHGGEDYELCFTLAPHAVESVAHRVFTTTGTPITVIGEIRPAEEGCLVRTPDGCETPLEPKGWRHF</sequence>
<comment type="caution">
    <text evidence="1">Lacks conserved residue(s) required for the propagation of feature annotation.</text>
</comment>
<keyword evidence="1" id="KW-0460">Magnesium</keyword>
<dbReference type="InterPro" id="IPR010918">
    <property type="entry name" value="PurM-like_C_dom"/>
</dbReference>
<keyword evidence="1" id="KW-0479">Metal-binding</keyword>
<protein>
    <recommendedName>
        <fullName evidence="1">Thiamine-monophosphate kinase</fullName>
        <shortName evidence="1">TMP kinase</shortName>
        <shortName evidence="1">Thiamine-phosphate kinase</shortName>
        <ecNumber evidence="1">2.7.4.16</ecNumber>
    </recommendedName>
</protein>
<dbReference type="Pfam" id="PF02769">
    <property type="entry name" value="AIRS_C"/>
    <property type="match status" value="1"/>
</dbReference>
<feature type="binding site" evidence="1">
    <location>
        <position position="225"/>
    </location>
    <ligand>
        <name>ATP</name>
        <dbReference type="ChEBI" id="CHEBI:30616"/>
    </ligand>
</feature>
<dbReference type="HAMAP" id="MF_02128">
    <property type="entry name" value="TMP_kinase"/>
    <property type="match status" value="1"/>
</dbReference>
<dbReference type="STRING" id="872965.SE16_03545"/>
<dbReference type="Proteomes" id="UP000050502">
    <property type="component" value="Unassembled WGS sequence"/>
</dbReference>
<dbReference type="Pfam" id="PF00586">
    <property type="entry name" value="AIRS"/>
    <property type="match status" value="1"/>
</dbReference>
<feature type="binding site" evidence="1">
    <location>
        <position position="276"/>
    </location>
    <ligand>
        <name>substrate</name>
    </ligand>
</feature>
<dbReference type="GO" id="GO:0009228">
    <property type="term" value="P:thiamine biosynthetic process"/>
    <property type="evidence" value="ECO:0007669"/>
    <property type="project" value="UniProtKB-KW"/>
</dbReference>
<comment type="similarity">
    <text evidence="1">Belongs to the thiamine-monophosphate kinase family.</text>
</comment>
<keyword evidence="1 4" id="KW-0418">Kinase</keyword>
<dbReference type="Proteomes" id="UP000037784">
    <property type="component" value="Unassembled WGS sequence"/>
</dbReference>
<evidence type="ECO:0000313" key="4">
    <source>
        <dbReference type="EMBL" id="GAP63275.1"/>
    </source>
</evidence>
<dbReference type="Gene3D" id="3.30.1330.10">
    <property type="entry name" value="PurM-like, N-terminal domain"/>
    <property type="match status" value="1"/>
</dbReference>
<comment type="caution">
    <text evidence="4">The sequence shown here is derived from an EMBL/GenBank/DDBJ whole genome shotgun (WGS) entry which is preliminary data.</text>
</comment>
<feature type="binding site" evidence="1">
    <location>
        <position position="82"/>
    </location>
    <ligand>
        <name>Mg(2+)</name>
        <dbReference type="ChEBI" id="CHEBI:18420"/>
        <label>3</label>
    </ligand>
</feature>
<feature type="binding site" evidence="1">
    <location>
        <position position="51"/>
    </location>
    <ligand>
        <name>Mg(2+)</name>
        <dbReference type="ChEBI" id="CHEBI:18420"/>
        <label>4</label>
    </ligand>
</feature>
<dbReference type="EMBL" id="BBZA01000132">
    <property type="protein sequence ID" value="GAP63275.1"/>
    <property type="molecule type" value="Genomic_DNA"/>
</dbReference>
<dbReference type="PANTHER" id="PTHR30270">
    <property type="entry name" value="THIAMINE-MONOPHOSPHATE KINASE"/>
    <property type="match status" value="1"/>
</dbReference>
<reference evidence="6" key="3">
    <citation type="submission" date="2015-08" db="EMBL/GenBank/DDBJ databases">
        <title>Draft Genome Sequence of a Heterotrophic Facultative Anaerobic Bacterium Ardenticatena maritima Strain 110S.</title>
        <authorList>
            <person name="Kawaichi S."/>
            <person name="Yoshida T."/>
            <person name="Sako Y."/>
            <person name="Nakamura R."/>
        </authorList>
    </citation>
    <scope>NUCLEOTIDE SEQUENCE [LARGE SCALE GENOMIC DNA]</scope>
    <source>
        <strain evidence="6">110S</strain>
    </source>
</reference>
<comment type="function">
    <text evidence="1">Catalyzes the ATP-dependent phosphorylation of thiamine-monophosphate (TMP) to form thiamine-pyrophosphate (TPP), the active form of vitamin B1.</text>
</comment>
<dbReference type="InterPro" id="IPR036921">
    <property type="entry name" value="PurM-like_N_sf"/>
</dbReference>
<name>A0A0M8K7D3_9CHLR</name>
<dbReference type="GO" id="GO:0005524">
    <property type="term" value="F:ATP binding"/>
    <property type="evidence" value="ECO:0007669"/>
    <property type="project" value="UniProtKB-UniRule"/>
</dbReference>
<dbReference type="EC" id="2.7.4.16" evidence="1"/>
<feature type="binding site" evidence="1">
    <location>
        <position position="223"/>
    </location>
    <ligand>
        <name>Mg(2+)</name>
        <dbReference type="ChEBI" id="CHEBI:18420"/>
        <label>3</label>
    </ligand>
</feature>
<dbReference type="PIRSF" id="PIRSF005303">
    <property type="entry name" value="Thiam_monoph_kin"/>
    <property type="match status" value="1"/>
</dbReference>
<dbReference type="InParanoid" id="A0A0M8K7D3"/>
<organism evidence="4 6">
    <name type="scientific">Ardenticatena maritima</name>
    <dbReference type="NCBI Taxonomy" id="872965"/>
    <lineage>
        <taxon>Bacteria</taxon>
        <taxon>Bacillati</taxon>
        <taxon>Chloroflexota</taxon>
        <taxon>Ardenticatenia</taxon>
        <taxon>Ardenticatenales</taxon>
        <taxon>Ardenticatenaceae</taxon>
        <taxon>Ardenticatena</taxon>
    </lineage>
</organism>
<dbReference type="InterPro" id="IPR036676">
    <property type="entry name" value="PurM-like_C_sf"/>
</dbReference>
<keyword evidence="6" id="KW-1185">Reference proteome</keyword>
<evidence type="ECO:0000259" key="3">
    <source>
        <dbReference type="Pfam" id="PF02769"/>
    </source>
</evidence>
<dbReference type="UniPathway" id="UPA00060">
    <property type="reaction ID" value="UER00142"/>
</dbReference>
<dbReference type="NCBIfam" id="TIGR01379">
    <property type="entry name" value="thiL"/>
    <property type="match status" value="1"/>
</dbReference>
<feature type="domain" description="PurM-like N-terminal" evidence="2">
    <location>
        <begin position="34"/>
        <end position="147"/>
    </location>
</feature>
<feature type="binding site" evidence="1">
    <location>
        <position position="155"/>
    </location>
    <ligand>
        <name>ATP</name>
        <dbReference type="ChEBI" id="CHEBI:30616"/>
    </ligand>
</feature>
<dbReference type="AlphaFoldDB" id="A0A0M8K7D3"/>
<comment type="miscellaneous">
    <text evidence="1">Reaction mechanism of ThiL seems to utilize a direct, inline transfer of the gamma-phosphate of ATP to TMP rather than a phosphorylated enzyme intermediate.</text>
</comment>
<dbReference type="PANTHER" id="PTHR30270:SF0">
    <property type="entry name" value="THIAMINE-MONOPHOSPHATE KINASE"/>
    <property type="match status" value="1"/>
</dbReference>
<dbReference type="InterPro" id="IPR006283">
    <property type="entry name" value="ThiL-like"/>
</dbReference>
<keyword evidence="1" id="KW-0784">Thiamine biosynthesis</keyword>
<dbReference type="Gene3D" id="3.90.650.10">
    <property type="entry name" value="PurM-like C-terminal domain"/>
    <property type="match status" value="1"/>
</dbReference>
<proteinExistence type="inferred from homology"/>
<feature type="binding site" evidence="1">
    <location>
        <position position="82"/>
    </location>
    <ligand>
        <name>Mg(2+)</name>
        <dbReference type="ChEBI" id="CHEBI:18420"/>
        <label>2</label>
    </ligand>
</feature>
<feature type="binding site" evidence="1">
    <location>
        <begin position="129"/>
        <end position="130"/>
    </location>
    <ligand>
        <name>ATP</name>
        <dbReference type="ChEBI" id="CHEBI:30616"/>
    </ligand>
</feature>
<feature type="binding site" evidence="1">
    <location>
        <position position="36"/>
    </location>
    <ligand>
        <name>Mg(2+)</name>
        <dbReference type="ChEBI" id="CHEBI:18420"/>
        <label>4</label>
    </ligand>
</feature>
<feature type="binding site" evidence="1">
    <location>
        <position position="60"/>
    </location>
    <ligand>
        <name>substrate</name>
    </ligand>
</feature>
<evidence type="ECO:0000313" key="7">
    <source>
        <dbReference type="Proteomes" id="UP000050502"/>
    </source>
</evidence>